<organism evidence="8">
    <name type="scientific">Rhodopseudomonas palustris (strain BisB18)</name>
    <dbReference type="NCBI Taxonomy" id="316056"/>
    <lineage>
        <taxon>Bacteria</taxon>
        <taxon>Pseudomonadati</taxon>
        <taxon>Pseudomonadota</taxon>
        <taxon>Alphaproteobacteria</taxon>
        <taxon>Hyphomicrobiales</taxon>
        <taxon>Nitrobacteraceae</taxon>
        <taxon>Rhodopseudomonas</taxon>
    </lineage>
</organism>
<dbReference type="Pfam" id="PF01555">
    <property type="entry name" value="N6_N4_Mtase"/>
    <property type="match status" value="1"/>
</dbReference>
<dbReference type="EMBL" id="CP000301">
    <property type="protein sequence ID" value="ABD89677.1"/>
    <property type="molecule type" value="Genomic_DNA"/>
</dbReference>
<dbReference type="HOGENOM" id="CLU_024927_10_3_5"/>
<evidence type="ECO:0000256" key="2">
    <source>
        <dbReference type="ARBA" id="ARBA00011900"/>
    </source>
</evidence>
<feature type="domain" description="Restriction endonuclease type IV Mrr" evidence="7">
    <location>
        <begin position="395"/>
        <end position="489"/>
    </location>
</feature>
<dbReference type="OrthoDB" id="9816043at2"/>
<dbReference type="GO" id="GO:0009007">
    <property type="term" value="F:site-specific DNA-methyltransferase (adenine-specific) activity"/>
    <property type="evidence" value="ECO:0007669"/>
    <property type="project" value="UniProtKB-EC"/>
</dbReference>
<dbReference type="GO" id="GO:0032259">
    <property type="term" value="P:methylation"/>
    <property type="evidence" value="ECO:0007669"/>
    <property type="project" value="UniProtKB-KW"/>
</dbReference>
<dbReference type="InterPro" id="IPR001091">
    <property type="entry name" value="RM_Methyltransferase"/>
</dbReference>
<dbReference type="InterPro" id="IPR002052">
    <property type="entry name" value="DNA_methylase_N6_adenine_CS"/>
</dbReference>
<comment type="similarity">
    <text evidence="1">Belongs to the N(4)/N(6)-methyltransferase family.</text>
</comment>
<proteinExistence type="inferred from homology"/>
<dbReference type="PANTHER" id="PTHR13370:SF3">
    <property type="entry name" value="TRNA (GUANINE(10)-N2)-METHYLTRANSFERASE HOMOLOG"/>
    <property type="match status" value="1"/>
</dbReference>
<dbReference type="GO" id="GO:0003677">
    <property type="term" value="F:DNA binding"/>
    <property type="evidence" value="ECO:0007669"/>
    <property type="project" value="InterPro"/>
</dbReference>
<evidence type="ECO:0000256" key="1">
    <source>
        <dbReference type="ARBA" id="ARBA00006594"/>
    </source>
</evidence>
<dbReference type="PRINTS" id="PR00508">
    <property type="entry name" value="S21N4MTFRASE"/>
</dbReference>
<dbReference type="InterPro" id="IPR029063">
    <property type="entry name" value="SAM-dependent_MTases_sf"/>
</dbReference>
<protein>
    <recommendedName>
        <fullName evidence="2">site-specific DNA-methyltransferase (adenine-specific)</fullName>
        <ecNumber evidence="2">2.1.1.72</ecNumber>
    </recommendedName>
</protein>
<evidence type="ECO:0000259" key="6">
    <source>
        <dbReference type="Pfam" id="PF01555"/>
    </source>
</evidence>
<dbReference type="PROSITE" id="PS00092">
    <property type="entry name" value="N6_MTASE"/>
    <property type="match status" value="1"/>
</dbReference>
<evidence type="ECO:0000256" key="5">
    <source>
        <dbReference type="ARBA" id="ARBA00047942"/>
    </source>
</evidence>
<dbReference type="RefSeq" id="WP_011474558.1">
    <property type="nucleotide sequence ID" value="NC_007925.1"/>
</dbReference>
<gene>
    <name evidence="8" type="ordered locus">RPC_4152</name>
</gene>
<dbReference type="PANTHER" id="PTHR13370">
    <property type="entry name" value="RNA METHYLASE-RELATED"/>
    <property type="match status" value="1"/>
</dbReference>
<evidence type="ECO:0000313" key="8">
    <source>
        <dbReference type="EMBL" id="ABD89677.1"/>
    </source>
</evidence>
<dbReference type="EC" id="2.1.1.72" evidence="2"/>
<evidence type="ECO:0000256" key="4">
    <source>
        <dbReference type="ARBA" id="ARBA00022679"/>
    </source>
</evidence>
<dbReference type="GO" id="GO:0005737">
    <property type="term" value="C:cytoplasm"/>
    <property type="evidence" value="ECO:0007669"/>
    <property type="project" value="TreeGrafter"/>
</dbReference>
<accession>Q20YV9</accession>
<dbReference type="STRING" id="316056.RPC_4152"/>
<dbReference type="Gene3D" id="3.40.50.150">
    <property type="entry name" value="Vaccinia Virus protein VP39"/>
    <property type="match status" value="1"/>
</dbReference>
<name>Q20YV9_RHOPB</name>
<keyword evidence="4" id="KW-0808">Transferase</keyword>
<dbReference type="GO" id="GO:0008170">
    <property type="term" value="F:N-methyltransferase activity"/>
    <property type="evidence" value="ECO:0007669"/>
    <property type="project" value="InterPro"/>
</dbReference>
<dbReference type="AlphaFoldDB" id="Q20YV9"/>
<keyword evidence="3 8" id="KW-0489">Methyltransferase</keyword>
<dbReference type="SUPFAM" id="SSF53335">
    <property type="entry name" value="S-adenosyl-L-methionine-dependent methyltransferases"/>
    <property type="match status" value="1"/>
</dbReference>
<dbReference type="REBASE" id="12103">
    <property type="entry name" value="M.RpaBORF4152P"/>
</dbReference>
<comment type="catalytic activity">
    <reaction evidence="5">
        <text>a 2'-deoxyadenosine in DNA + S-adenosyl-L-methionine = an N(6)-methyl-2'-deoxyadenosine in DNA + S-adenosyl-L-homocysteine + H(+)</text>
        <dbReference type="Rhea" id="RHEA:15197"/>
        <dbReference type="Rhea" id="RHEA-COMP:12418"/>
        <dbReference type="Rhea" id="RHEA-COMP:12419"/>
        <dbReference type="ChEBI" id="CHEBI:15378"/>
        <dbReference type="ChEBI" id="CHEBI:57856"/>
        <dbReference type="ChEBI" id="CHEBI:59789"/>
        <dbReference type="ChEBI" id="CHEBI:90615"/>
        <dbReference type="ChEBI" id="CHEBI:90616"/>
        <dbReference type="EC" id="2.1.1.72"/>
    </reaction>
</comment>
<sequence length="544" mass="61156">MSSAKSTPKQLAPNHLYYGDNLDILGGSIASESVDLVYLDPPFNSNASYNVLFHAPGGESSPAQIEAFDDTWHWSPTAERAFDEVIQSGNSDVSEMLRAMRSFLKDNDMMAYLAMMAVRLLELHRVLKPTGSLYLHCDPTASHYLKILLDAVFGKRQFKTEISWRRQSAHNDAKQGRTQYGNVRDIIFFYTKSDKWNWNQQYTPYSEEYVRDFYKFSDPDGRRYRLSDITGPGGAAKGNPSYEIFGVTRYWRYSKLRMQQLINEGKVIQTRPGTVPAEKRYLDEMPGVALQNDWSDIGLPSRKENLGYGTQKPVALLERIISASSNEGDVVLDPFCGCGTTVHAAQKLNRNWIGIDVTHLAINLIKRRLIDAFPHAQFEIHGVPKDIGAAQALATQDKHQFQLWALSMVEAQPYKGGQKGADGGVDGYLYFKPDGKITEKAIVSVKGGGNVGVGMIRDLIATVDREKAKIGIFLTLEDPTTRMRTEATAAGFYESPLHGKFEKIQILTIEDLFDGKRPHIPWVDPSVFRKAKRENLEKQSTLDL</sequence>
<dbReference type="InterPro" id="IPR007560">
    <property type="entry name" value="Restrct_endonuc_IV_Mrr"/>
</dbReference>
<evidence type="ECO:0000256" key="3">
    <source>
        <dbReference type="ARBA" id="ARBA00022603"/>
    </source>
</evidence>
<reference evidence="8" key="1">
    <citation type="submission" date="2006-03" db="EMBL/GenBank/DDBJ databases">
        <title>Complete sequence of Rhodopseudomonas palustris BisB18.</title>
        <authorList>
            <consortium name="US DOE Joint Genome Institute"/>
            <person name="Copeland A."/>
            <person name="Lucas S."/>
            <person name="Lapidus A."/>
            <person name="Barry K."/>
            <person name="Detter J.C."/>
            <person name="Glavina del Rio T."/>
            <person name="Hammon N."/>
            <person name="Israni S."/>
            <person name="Dalin E."/>
            <person name="Tice H."/>
            <person name="Pitluck S."/>
            <person name="Chain P."/>
            <person name="Malfatti S."/>
            <person name="Shin M."/>
            <person name="Vergez L."/>
            <person name="Schmutz J."/>
            <person name="Larimer F."/>
            <person name="Land M."/>
            <person name="Hauser L."/>
            <person name="Pelletier D.A."/>
            <person name="Kyrpides N."/>
            <person name="Anderson I."/>
            <person name="Oda Y."/>
            <person name="Harwood C.S."/>
            <person name="Richardson P."/>
        </authorList>
    </citation>
    <scope>NUCLEOTIDE SEQUENCE [LARGE SCALE GENOMIC DNA]</scope>
    <source>
        <strain evidence="8">BisB18</strain>
    </source>
</reference>
<dbReference type="eggNOG" id="COG2189">
    <property type="taxonomic scope" value="Bacteria"/>
</dbReference>
<feature type="domain" description="DNA methylase N-4/N-6" evidence="6">
    <location>
        <begin position="34"/>
        <end position="366"/>
    </location>
</feature>
<evidence type="ECO:0000259" key="7">
    <source>
        <dbReference type="Pfam" id="PF04471"/>
    </source>
</evidence>
<dbReference type="Pfam" id="PF04471">
    <property type="entry name" value="Mrr_cat"/>
    <property type="match status" value="1"/>
</dbReference>
<dbReference type="GO" id="GO:0009307">
    <property type="term" value="P:DNA restriction-modification system"/>
    <property type="evidence" value="ECO:0007669"/>
    <property type="project" value="InterPro"/>
</dbReference>
<dbReference type="InterPro" id="IPR002941">
    <property type="entry name" value="DNA_methylase_N4/N6"/>
</dbReference>
<dbReference type="GO" id="GO:0004519">
    <property type="term" value="F:endonuclease activity"/>
    <property type="evidence" value="ECO:0007669"/>
    <property type="project" value="InterPro"/>
</dbReference>
<dbReference type="KEGG" id="rpc:RPC_4152"/>